<evidence type="ECO:0000313" key="8">
    <source>
        <dbReference type="Proteomes" id="UP000243884"/>
    </source>
</evidence>
<evidence type="ECO:0000259" key="5">
    <source>
        <dbReference type="Pfam" id="PF00725"/>
    </source>
</evidence>
<dbReference type="InterPro" id="IPR006176">
    <property type="entry name" value="3-OHacyl-CoA_DH_NAD-bd"/>
</dbReference>
<dbReference type="Gene3D" id="1.10.1040.10">
    <property type="entry name" value="N-(1-d-carboxylethyl)-l-norvaline Dehydrogenase, domain 2"/>
    <property type="match status" value="2"/>
</dbReference>
<comment type="pathway">
    <text evidence="1">Lipid metabolism; butanoate metabolism.</text>
</comment>
<dbReference type="STRING" id="371602.SAMN04487984_1317"/>
<dbReference type="PANTHER" id="PTHR43561:SF3">
    <property type="entry name" value="HYDROXYACYL-COENZYME A DEHYDROGENASE, MITOCHONDRIAL"/>
    <property type="match status" value="1"/>
</dbReference>
<feature type="domain" description="3-hydroxyacyl-CoA dehydrogenase C-terminal" evidence="5">
    <location>
        <begin position="188"/>
        <end position="285"/>
    </location>
</feature>
<comment type="catalytic activity">
    <reaction evidence="4">
        <text>a (3S)-3-hydroxyacyl-CoA + NAD(+) = a 3-oxoacyl-CoA + NADH + H(+)</text>
        <dbReference type="Rhea" id="RHEA:22432"/>
        <dbReference type="ChEBI" id="CHEBI:15378"/>
        <dbReference type="ChEBI" id="CHEBI:57318"/>
        <dbReference type="ChEBI" id="CHEBI:57540"/>
        <dbReference type="ChEBI" id="CHEBI:57945"/>
        <dbReference type="ChEBI" id="CHEBI:90726"/>
        <dbReference type="EC" id="1.1.1.35"/>
    </reaction>
</comment>
<dbReference type="OrthoDB" id="9771883at2"/>
<dbReference type="NCBIfam" id="NF006143">
    <property type="entry name" value="PRK08293.1"/>
    <property type="match status" value="1"/>
</dbReference>
<accession>A0A1W1ZGY7</accession>
<dbReference type="Pfam" id="PF02737">
    <property type="entry name" value="3HCDH_N"/>
    <property type="match status" value="2"/>
</dbReference>
<evidence type="ECO:0000259" key="6">
    <source>
        <dbReference type="Pfam" id="PF02737"/>
    </source>
</evidence>
<dbReference type="GO" id="GO:0006635">
    <property type="term" value="P:fatty acid beta-oxidation"/>
    <property type="evidence" value="ECO:0007669"/>
    <property type="project" value="TreeGrafter"/>
</dbReference>
<dbReference type="Pfam" id="PF00725">
    <property type="entry name" value="3HCDH"/>
    <property type="match status" value="2"/>
</dbReference>
<dbReference type="GO" id="GO:0003857">
    <property type="term" value="F:(3S)-3-hydroxyacyl-CoA dehydrogenase (NAD+) activity"/>
    <property type="evidence" value="ECO:0007669"/>
    <property type="project" value="UniProtKB-EC"/>
</dbReference>
<dbReference type="InterPro" id="IPR013328">
    <property type="entry name" value="6PGD_dom2"/>
</dbReference>
<evidence type="ECO:0000313" key="7">
    <source>
        <dbReference type="EMBL" id="SMC47321.1"/>
    </source>
</evidence>
<dbReference type="Proteomes" id="UP000243884">
    <property type="component" value="Unassembled WGS sequence"/>
</dbReference>
<dbReference type="AlphaFoldDB" id="A0A1W1ZGY7"/>
<proteinExistence type="predicted"/>
<evidence type="ECO:0000256" key="3">
    <source>
        <dbReference type="ARBA" id="ARBA00023027"/>
    </source>
</evidence>
<dbReference type="RefSeq" id="WP_084099425.1">
    <property type="nucleotide sequence ID" value="NZ_FWXK01000008.1"/>
</dbReference>
<sequence>MSIKKVTIAGGGVLGSQIALQTAAHGFEVTVYDISQDALDGAKEKINNFVPRYIADLDFSEEHIKQTADSIKYTDDINEALGDADLLIEAIVEQIDIKKDFYGDASKAAPEKTIFASNTSTLLPSAFMDATDRPEKFIALHFANEIWLKNIAEVMKTSKTSDEVFQILLQFAKDIGMVALPLEKEQPGYILNTMLTRFITAAMYLFGNKIADHETIDKVWLAGSSHPVGPFGVMDPIGMETIANITRIQLSQDDAEWRSHLLEFLEGRIEEGKLGKFSGEGFYKYPNPAFLEDDFLNLPEEYKDYTHSIKQVAIVGAGVFGRQLAFQTAKQGFSVTLYDHSEDALSKAKEAIAELGNEGKVSEITYVTDLKEAVKDADLVIEAIPEVKEEKLDFFKTLSGELAYKTILVSATSTLLPSELAPATGHAEKFAAMNFSTPIWDNYSAEIMPVSETSEDLVKELVAFARDIDCLPFVLKKEQAGYILTTLSIPVLYAALLLVADDISPIEAVDKTWMITRMTDIGPFGTMDRIGLRTVANIAERLYGNSDNPVEQKIVKLVKDKVEKGETGVEVGKGFYDYSDGVPYLADDFLK</sequence>
<dbReference type="InterPro" id="IPR006108">
    <property type="entry name" value="3HC_DH_C"/>
</dbReference>
<feature type="domain" description="3-hydroxyacyl-CoA dehydrogenase NAD binding" evidence="6">
    <location>
        <begin position="311"/>
        <end position="476"/>
    </location>
</feature>
<organism evidence="7 8">
    <name type="scientific">Aerococcus suis</name>
    <dbReference type="NCBI Taxonomy" id="371602"/>
    <lineage>
        <taxon>Bacteria</taxon>
        <taxon>Bacillati</taxon>
        <taxon>Bacillota</taxon>
        <taxon>Bacilli</taxon>
        <taxon>Lactobacillales</taxon>
        <taxon>Aerococcaceae</taxon>
        <taxon>Aerococcus</taxon>
    </lineage>
</organism>
<reference evidence="8" key="1">
    <citation type="submission" date="2017-04" db="EMBL/GenBank/DDBJ databases">
        <authorList>
            <person name="Varghese N."/>
            <person name="Submissions S."/>
        </authorList>
    </citation>
    <scope>NUCLEOTIDE SEQUENCE [LARGE SCALE GENOMIC DNA]</scope>
    <source>
        <strain evidence="8">DSM 21500</strain>
    </source>
</reference>
<dbReference type="InterPro" id="IPR052242">
    <property type="entry name" value="Mito_3-hydroxyacyl-CoA_DH"/>
</dbReference>
<keyword evidence="3" id="KW-0520">NAD</keyword>
<dbReference type="EMBL" id="FWXK01000008">
    <property type="protein sequence ID" value="SMC47321.1"/>
    <property type="molecule type" value="Genomic_DNA"/>
</dbReference>
<dbReference type="InterPro" id="IPR008927">
    <property type="entry name" value="6-PGluconate_DH-like_C_sf"/>
</dbReference>
<evidence type="ECO:0000256" key="2">
    <source>
        <dbReference type="ARBA" id="ARBA00023002"/>
    </source>
</evidence>
<dbReference type="SUPFAM" id="SSF48179">
    <property type="entry name" value="6-phosphogluconate dehydrogenase C-terminal domain-like"/>
    <property type="match status" value="2"/>
</dbReference>
<dbReference type="GO" id="GO:0070403">
    <property type="term" value="F:NAD+ binding"/>
    <property type="evidence" value="ECO:0007669"/>
    <property type="project" value="InterPro"/>
</dbReference>
<keyword evidence="2" id="KW-0560">Oxidoreductase</keyword>
<evidence type="ECO:0000256" key="4">
    <source>
        <dbReference type="ARBA" id="ARBA00049556"/>
    </source>
</evidence>
<dbReference type="PANTHER" id="PTHR43561">
    <property type="match status" value="1"/>
</dbReference>
<feature type="domain" description="3-hydroxyacyl-CoA dehydrogenase NAD binding" evidence="6">
    <location>
        <begin position="5"/>
        <end position="182"/>
    </location>
</feature>
<feature type="domain" description="3-hydroxyacyl-CoA dehydrogenase C-terminal" evidence="5">
    <location>
        <begin position="481"/>
        <end position="578"/>
    </location>
</feature>
<gene>
    <name evidence="7" type="ORF">SAMN04487984_1317</name>
</gene>
<dbReference type="Gene3D" id="3.40.50.720">
    <property type="entry name" value="NAD(P)-binding Rossmann-like Domain"/>
    <property type="match status" value="2"/>
</dbReference>
<dbReference type="SUPFAM" id="SSF51735">
    <property type="entry name" value="NAD(P)-binding Rossmann-fold domains"/>
    <property type="match status" value="2"/>
</dbReference>
<evidence type="ECO:0000256" key="1">
    <source>
        <dbReference type="ARBA" id="ARBA00005086"/>
    </source>
</evidence>
<keyword evidence="8" id="KW-1185">Reference proteome</keyword>
<protein>
    <submittedName>
        <fullName evidence="7">3-hydroxybutyryl-CoA dehydrogenase</fullName>
    </submittedName>
</protein>
<name>A0A1W1ZGY7_9LACT</name>
<dbReference type="InterPro" id="IPR036291">
    <property type="entry name" value="NAD(P)-bd_dom_sf"/>
</dbReference>